<reference evidence="1 2" key="1">
    <citation type="submission" date="2019-01" db="EMBL/GenBank/DDBJ databases">
        <title>Blautia sp. nov. KGMB01111 isolated human feces.</title>
        <authorList>
            <person name="Park J.-E."/>
            <person name="Kim J.-S."/>
            <person name="Park S.-H."/>
        </authorList>
    </citation>
    <scope>NUCLEOTIDE SEQUENCE [LARGE SCALE GENOMIC DNA]</scope>
    <source>
        <strain evidence="1 2">KGMB01111</strain>
    </source>
</reference>
<comment type="caution">
    <text evidence="1">The sequence shown here is derived from an EMBL/GenBank/DDBJ whole genome shotgun (WGS) entry which is preliminary data.</text>
</comment>
<protein>
    <submittedName>
        <fullName evidence="1">Uncharacterized protein</fullName>
    </submittedName>
</protein>
<gene>
    <name evidence="1" type="ORF">ETP43_04920</name>
</gene>
<keyword evidence="2" id="KW-1185">Reference proteome</keyword>
<dbReference type="AlphaFoldDB" id="A0A4Q1RGB8"/>
<evidence type="ECO:0000313" key="1">
    <source>
        <dbReference type="EMBL" id="RXS74612.1"/>
    </source>
</evidence>
<dbReference type="RefSeq" id="WP_129257226.1">
    <property type="nucleotide sequence ID" value="NZ_SDKC01000001.1"/>
</dbReference>
<sequence length="277" mass="29384">MNETKSVKALKKQLAAAIAMVCVAAVALGSSTYAWFVSNNNVKATTTNISAQSNSAYLVIDTKKTSTSSTSSATAAEEVGTGKTYEDAALYPAQWAKNFNVSKENADTKIYQFESAYAEEKDNAAEKSGTRFAVGDPTAAVTADYALLNQFYIGTGTYDGQFTNLKVDSMTVSTGSDKKLAGAIRVLVYIDQNNWALVSPTGVEASCLAGTVVTDDTTKKLGIIRTDAFGKAEGDVNVKLYAFYDGANEEVKTTQLTALQENVGATVSFSATPTEFK</sequence>
<dbReference type="OrthoDB" id="1976883at2"/>
<evidence type="ECO:0000313" key="2">
    <source>
        <dbReference type="Proteomes" id="UP000290106"/>
    </source>
</evidence>
<dbReference type="EMBL" id="SDKC01000001">
    <property type="protein sequence ID" value="RXS74612.1"/>
    <property type="molecule type" value="Genomic_DNA"/>
</dbReference>
<proteinExistence type="predicted"/>
<name>A0A4Q1RGB8_9FIRM</name>
<dbReference type="Proteomes" id="UP000290106">
    <property type="component" value="Unassembled WGS sequence"/>
</dbReference>
<organism evidence="1 2">
    <name type="scientific">Blautia faecicola</name>
    <dbReference type="NCBI Taxonomy" id="2509240"/>
    <lineage>
        <taxon>Bacteria</taxon>
        <taxon>Bacillati</taxon>
        <taxon>Bacillota</taxon>
        <taxon>Clostridia</taxon>
        <taxon>Lachnospirales</taxon>
        <taxon>Lachnospiraceae</taxon>
        <taxon>Blautia</taxon>
    </lineage>
</organism>
<accession>A0A4Q1RGB8</accession>